<name>A0A1M5B320_9RHOB</name>
<gene>
    <name evidence="1" type="ORF">SAMN05444279_13115</name>
</gene>
<evidence type="ECO:0000313" key="2">
    <source>
        <dbReference type="Proteomes" id="UP000325134"/>
    </source>
</evidence>
<dbReference type="RefSeq" id="WP_149777209.1">
    <property type="nucleotide sequence ID" value="NZ_FQVK01000031.1"/>
</dbReference>
<dbReference type="InterPro" id="IPR029014">
    <property type="entry name" value="NiFe-Hase_large"/>
</dbReference>
<dbReference type="OrthoDB" id="7778333at2"/>
<proteinExistence type="predicted"/>
<keyword evidence="2" id="KW-1185">Reference proteome</keyword>
<evidence type="ECO:0008006" key="3">
    <source>
        <dbReference type="Google" id="ProtNLM"/>
    </source>
</evidence>
<sequence length="299" mass="30859">MSFARPLSSARLAIRPAPALPVARLVVGKPVEEAAELLPRLFNLCRAAQAAATRLALGLPLAEGWQDGLHQEILRDHLMRLFVTWPARLGRGASAPPAGWNDDAGVAARAVFGPAARAPETPGALSDFLASGHGVAPVLARIGGAFATGEAAADLPVVSPDTALTPSAVENSVAARHADNPALRALANRHGRGPLWRAAARLYDIAACLNGTLPAPATPAPGGALVPAARGLYAVRAEARHGRVTAFARVTPTDHLLVPGGVLERSLATLPAEKAGLAPLLLEILDPCSPVRLEELDDA</sequence>
<dbReference type="AlphaFoldDB" id="A0A1M5B320"/>
<accession>A0A1M5B320</accession>
<dbReference type="Gene3D" id="1.10.645.10">
    <property type="entry name" value="Cytochrome-c3 Hydrogenase, chain B"/>
    <property type="match status" value="1"/>
</dbReference>
<dbReference type="SUPFAM" id="SSF56762">
    <property type="entry name" value="HydB/Nqo4-like"/>
    <property type="match status" value="1"/>
</dbReference>
<reference evidence="1 2" key="1">
    <citation type="submission" date="2016-11" db="EMBL/GenBank/DDBJ databases">
        <authorList>
            <person name="Varghese N."/>
            <person name="Submissions S."/>
        </authorList>
    </citation>
    <scope>NUCLEOTIDE SEQUENCE [LARGE SCALE GENOMIC DNA]</scope>
    <source>
        <strain evidence="1 2">DSM 29341</strain>
    </source>
</reference>
<protein>
    <recommendedName>
        <fullName evidence="3">Hydrogenase expression/formation protein HupK</fullName>
    </recommendedName>
</protein>
<organism evidence="1 2">
    <name type="scientific">Ruegeria intermedia</name>
    <dbReference type="NCBI Taxonomy" id="996115"/>
    <lineage>
        <taxon>Bacteria</taxon>
        <taxon>Pseudomonadati</taxon>
        <taxon>Pseudomonadota</taxon>
        <taxon>Alphaproteobacteria</taxon>
        <taxon>Rhodobacterales</taxon>
        <taxon>Roseobacteraceae</taxon>
        <taxon>Ruegeria</taxon>
    </lineage>
</organism>
<dbReference type="EMBL" id="FQVK01000031">
    <property type="protein sequence ID" value="SHF36572.1"/>
    <property type="molecule type" value="Genomic_DNA"/>
</dbReference>
<dbReference type="Proteomes" id="UP000325134">
    <property type="component" value="Unassembled WGS sequence"/>
</dbReference>
<evidence type="ECO:0000313" key="1">
    <source>
        <dbReference type="EMBL" id="SHF36572.1"/>
    </source>
</evidence>